<keyword evidence="2" id="KW-0812">Transmembrane</keyword>
<gene>
    <name evidence="3" type="ORF">Defa_14010</name>
</gene>
<dbReference type="InterPro" id="IPR021055">
    <property type="entry name" value="T4BSS_IcmL/DotI"/>
</dbReference>
<feature type="region of interest" description="Disordered" evidence="1">
    <location>
        <begin position="1"/>
        <end position="27"/>
    </location>
</feature>
<feature type="compositionally biased region" description="Basic and acidic residues" evidence="1">
    <location>
        <begin position="17"/>
        <end position="27"/>
    </location>
</feature>
<dbReference type="Pfam" id="PF11393">
    <property type="entry name" value="T4BSS_DotI_IcmL"/>
    <property type="match status" value="1"/>
</dbReference>
<name>A0ABQ0E818_9BACT</name>
<keyword evidence="2" id="KW-0472">Membrane</keyword>
<organism evidence="3 4">
    <name type="scientific">Desulfovibrio falkowii</name>
    <dbReference type="NCBI Taxonomy" id="3136602"/>
    <lineage>
        <taxon>Bacteria</taxon>
        <taxon>Pseudomonadati</taxon>
        <taxon>Thermodesulfobacteriota</taxon>
        <taxon>Desulfovibrionia</taxon>
        <taxon>Desulfovibrionales</taxon>
        <taxon>Desulfovibrionaceae</taxon>
        <taxon>Desulfovibrio</taxon>
    </lineage>
</organism>
<evidence type="ECO:0000313" key="3">
    <source>
        <dbReference type="EMBL" id="GAB1253914.1"/>
    </source>
</evidence>
<evidence type="ECO:0000313" key="4">
    <source>
        <dbReference type="Proteomes" id="UP001628192"/>
    </source>
</evidence>
<keyword evidence="2" id="KW-1133">Transmembrane helix</keyword>
<evidence type="ECO:0000256" key="2">
    <source>
        <dbReference type="SAM" id="Phobius"/>
    </source>
</evidence>
<reference evidence="3 4" key="1">
    <citation type="journal article" date="2025" name="Int. J. Syst. Evol. Microbiol.">
        <title>Desulfovibrio falkowii sp. nov., Porphyromonas miyakawae sp. nov., Mediterraneibacter flintii sp. nov. and Owariibacterium komagatae gen. nov., sp. nov., isolated from human faeces.</title>
        <authorList>
            <person name="Hamaguchi T."/>
            <person name="Ohara M."/>
            <person name="Hisatomi A."/>
            <person name="Sekiguchi K."/>
            <person name="Takeda J.I."/>
            <person name="Ueyama J."/>
            <person name="Ito M."/>
            <person name="Nishiwaki H."/>
            <person name="Ogi T."/>
            <person name="Hirayama M."/>
            <person name="Ohkuma M."/>
            <person name="Sakamoto M."/>
            <person name="Ohno K."/>
        </authorList>
    </citation>
    <scope>NUCLEOTIDE SEQUENCE [LARGE SCALE GENOMIC DNA]</scope>
    <source>
        <strain evidence="3 4">13CB8C</strain>
    </source>
</reference>
<proteinExistence type="predicted"/>
<dbReference type="CDD" id="cd16385">
    <property type="entry name" value="IcmL"/>
    <property type="match status" value="1"/>
</dbReference>
<protein>
    <submittedName>
        <fullName evidence="3">Type IVB secretion system apparatus protein IcmL/DotI</fullName>
    </submittedName>
</protein>
<dbReference type="EMBL" id="BAAFSG010000001">
    <property type="protein sequence ID" value="GAB1253914.1"/>
    <property type="molecule type" value="Genomic_DNA"/>
</dbReference>
<keyword evidence="4" id="KW-1185">Reference proteome</keyword>
<feature type="transmembrane region" description="Helical" evidence="2">
    <location>
        <begin position="58"/>
        <end position="78"/>
    </location>
</feature>
<dbReference type="Proteomes" id="UP001628192">
    <property type="component" value="Unassembled WGS sequence"/>
</dbReference>
<feature type="compositionally biased region" description="Basic residues" evidence="1">
    <location>
        <begin position="1"/>
        <end position="11"/>
    </location>
</feature>
<evidence type="ECO:0000256" key="1">
    <source>
        <dbReference type="SAM" id="MobiDB-lite"/>
    </source>
</evidence>
<sequence>MNMSLFKKKRNVPLPEPRTETPSKEMTEVHAAPPAPDAAAVIGGLDWYRAQFHRAMKLALALTVALCASLGVAAILFLNQPKPQYFAATPDLRLAPMIPLDQPLLTQEGLLTWASNAIIGAMSLNFLEWREKLESLRPHFDDAAYKSFLASLQSSGVLDMIQEKRLSASAVATRAPVIIASGLVGGKATWRIEFPIVVSYESSQGVESTQKLLATVLVCRASTAKTPRGVVIQQVVLKRDA</sequence>
<comment type="caution">
    <text evidence="3">The sequence shown here is derived from an EMBL/GenBank/DDBJ whole genome shotgun (WGS) entry which is preliminary data.</text>
</comment>
<accession>A0ABQ0E818</accession>